<protein>
    <recommendedName>
        <fullName evidence="1">COMM domain-containing protein 1</fullName>
    </recommendedName>
</protein>
<evidence type="ECO:0000256" key="1">
    <source>
        <dbReference type="ARBA" id="ARBA00016551"/>
    </source>
</evidence>
<dbReference type="InterPro" id="IPR033776">
    <property type="entry name" value="COMMD1_N"/>
</dbReference>
<accession>A0ABQ9EWD1</accession>
<gene>
    <name evidence="4" type="ORF">KUTeg_014373</name>
</gene>
<comment type="similarity">
    <text evidence="2">Belongs to the COMM domain-containing protein 1 family.</text>
</comment>
<dbReference type="PANTHER" id="PTHR21199:SF1">
    <property type="entry name" value="COMM DOMAIN-CONTAINING PROTEIN 1"/>
    <property type="match status" value="1"/>
</dbReference>
<dbReference type="PANTHER" id="PTHR21199">
    <property type="entry name" value="COMM DOMAIN-CONTAINING PROTEIN 1"/>
    <property type="match status" value="1"/>
</dbReference>
<sequence length="187" mass="21611">MAEDSKNLLALLNGVAKRTYYNETEFTDEFLKSQIYPDIAEDDFQAIVSKFTGLIKSMVSADMDFNQLEAFLTSQIKKREGALTEDQANVLRRFWKSHKNKIHDSIISQTKWNNSLKQVSWRIDVKSQAKNIEQINEPTAIVELHISKPNTTKETDTVRFEMDEKKLAGVLQNMKDIEDEIAKYCQD</sequence>
<evidence type="ECO:0000313" key="5">
    <source>
        <dbReference type="Proteomes" id="UP001217089"/>
    </source>
</evidence>
<dbReference type="PROSITE" id="PS51269">
    <property type="entry name" value="COMM"/>
    <property type="match status" value="1"/>
</dbReference>
<dbReference type="EMBL" id="JARBDR010000657">
    <property type="protein sequence ID" value="KAJ8309499.1"/>
    <property type="molecule type" value="Genomic_DNA"/>
</dbReference>
<dbReference type="Pfam" id="PF17221">
    <property type="entry name" value="COMMD1_N"/>
    <property type="match status" value="1"/>
</dbReference>
<dbReference type="InterPro" id="IPR017920">
    <property type="entry name" value="COMM"/>
</dbReference>
<evidence type="ECO:0000256" key="2">
    <source>
        <dbReference type="ARBA" id="ARBA00093455"/>
    </source>
</evidence>
<comment type="caution">
    <text evidence="4">The sequence shown here is derived from an EMBL/GenBank/DDBJ whole genome shotgun (WGS) entry which is preliminary data.</text>
</comment>
<dbReference type="Pfam" id="PF07258">
    <property type="entry name" value="COMM_domain"/>
    <property type="match status" value="1"/>
</dbReference>
<evidence type="ECO:0000259" key="3">
    <source>
        <dbReference type="PROSITE" id="PS51269"/>
    </source>
</evidence>
<dbReference type="InterPro" id="IPR037351">
    <property type="entry name" value="Murr1"/>
</dbReference>
<reference evidence="4 5" key="1">
    <citation type="submission" date="2022-12" db="EMBL/GenBank/DDBJ databases">
        <title>Chromosome-level genome of Tegillarca granosa.</title>
        <authorList>
            <person name="Kim J."/>
        </authorList>
    </citation>
    <scope>NUCLEOTIDE SEQUENCE [LARGE SCALE GENOMIC DNA]</scope>
    <source>
        <strain evidence="4">Teg-2019</strain>
        <tissue evidence="4">Adductor muscle</tissue>
    </source>
</reference>
<keyword evidence="5" id="KW-1185">Reference proteome</keyword>
<feature type="domain" description="COMM" evidence="3">
    <location>
        <begin position="115"/>
        <end position="185"/>
    </location>
</feature>
<organism evidence="4 5">
    <name type="scientific">Tegillarca granosa</name>
    <name type="common">Malaysian cockle</name>
    <name type="synonym">Anadara granosa</name>
    <dbReference type="NCBI Taxonomy" id="220873"/>
    <lineage>
        <taxon>Eukaryota</taxon>
        <taxon>Metazoa</taxon>
        <taxon>Spiralia</taxon>
        <taxon>Lophotrochozoa</taxon>
        <taxon>Mollusca</taxon>
        <taxon>Bivalvia</taxon>
        <taxon>Autobranchia</taxon>
        <taxon>Pteriomorphia</taxon>
        <taxon>Arcoida</taxon>
        <taxon>Arcoidea</taxon>
        <taxon>Arcidae</taxon>
        <taxon>Tegillarca</taxon>
    </lineage>
</organism>
<name>A0ABQ9EWD1_TEGGR</name>
<proteinExistence type="inferred from homology"/>
<evidence type="ECO:0000313" key="4">
    <source>
        <dbReference type="EMBL" id="KAJ8309499.1"/>
    </source>
</evidence>
<dbReference type="Proteomes" id="UP001217089">
    <property type="component" value="Unassembled WGS sequence"/>
</dbReference>